<comment type="function">
    <text evidence="18">Catalyzes the epimerization of the S- and R-forms of NAD(P)HX, a damaged form of NAD(P)H that is a result of enzymatic or heat-dependent hydration. This is a prerequisite for the S-specific NAD(P)H-hydrate dehydratase to allow the repair of both epimers of NAD(P)HX.</text>
</comment>
<feature type="binding site" evidence="17">
    <location>
        <position position="369"/>
    </location>
    <ligand>
        <name>(6S)-NADPHX</name>
        <dbReference type="ChEBI" id="CHEBI:64076"/>
    </ligand>
</feature>
<feature type="binding site" evidence="18">
    <location>
        <position position="69"/>
    </location>
    <ligand>
        <name>K(+)</name>
        <dbReference type="ChEBI" id="CHEBI:29103"/>
    </ligand>
</feature>
<feature type="binding site" evidence="17">
    <location>
        <position position="315"/>
    </location>
    <ligand>
        <name>(6S)-NADPHX</name>
        <dbReference type="ChEBI" id="CHEBI:64076"/>
    </ligand>
</feature>
<gene>
    <name evidence="18" type="primary">nnrE</name>
    <name evidence="17" type="synonym">nnrD</name>
    <name evidence="22" type="ORF">HNQ51_001042</name>
</gene>
<evidence type="ECO:0000256" key="2">
    <source>
        <dbReference type="ARBA" id="ARBA00000909"/>
    </source>
</evidence>
<dbReference type="EC" id="5.1.99.6" evidence="19"/>
<keyword evidence="23" id="KW-1185">Reference proteome</keyword>
<evidence type="ECO:0000256" key="3">
    <source>
        <dbReference type="ARBA" id="ARBA00006001"/>
    </source>
</evidence>
<comment type="subunit">
    <text evidence="17">Homotetramer.</text>
</comment>
<keyword evidence="11 18" id="KW-0413">Isomerase</keyword>
<dbReference type="GO" id="GO:0005524">
    <property type="term" value="F:ATP binding"/>
    <property type="evidence" value="ECO:0007669"/>
    <property type="project" value="UniProtKB-UniRule"/>
</dbReference>
<sequence length="504" mass="52113">MNSEPHRVLPLNEPLALRCEQQLRERELAMGRPGAPPLMERAGWGAARLARALAPGARHVALLCGPGNNGGDGLIAARHLHQQGLQVSVHLIGGSPRTEANRHALAQAQGCGIACSLDLQIAPRADLVIDAMLGLGLRRPLQGEFQKAAALLAQHSGLRLALDLPSGLDANTGADWGAAPCDHTLSFLALSPGLFTGAGRQLGGTVWLDGLTDGTEPPWAHPPAAWLRGAEALTPWPEQGARGRWPHAGHKGTQGDVCILAGAMPGAAQLAAQAALEAGAGRVYVQGLAALNAVELMAAPAELPWLHNVFVAGCGWSEAQEERLANVLHQAKQLVLDAGALNAIAQSSALQRLLAARSSCAQETVITPHPLEAARLLGMDTSSLQADRLASAQLLADRLNCTVILKGSGSVVASPGQVPSLNSTGHAALASPGTGDVLAGWLAGLWTQSKKLAPHELAVLAVAWHGAAADLAPLGGGPLIASRLIQAMSTLHPHRACRLAPTTR</sequence>
<keyword evidence="8 17" id="KW-0521">NADP</keyword>
<keyword evidence="13" id="KW-0511">Multifunctional enzyme</keyword>
<dbReference type="GO" id="GO:0046496">
    <property type="term" value="P:nicotinamide nucleotide metabolic process"/>
    <property type="evidence" value="ECO:0007669"/>
    <property type="project" value="UniProtKB-UniRule"/>
</dbReference>
<comment type="catalytic activity">
    <reaction evidence="2 18 19">
        <text>(6R)-NADPHX = (6S)-NADPHX</text>
        <dbReference type="Rhea" id="RHEA:32227"/>
        <dbReference type="ChEBI" id="CHEBI:64076"/>
        <dbReference type="ChEBI" id="CHEBI:64077"/>
        <dbReference type="EC" id="5.1.99.6"/>
    </reaction>
</comment>
<evidence type="ECO:0000256" key="9">
    <source>
        <dbReference type="ARBA" id="ARBA00022958"/>
    </source>
</evidence>
<evidence type="ECO:0000259" key="20">
    <source>
        <dbReference type="PROSITE" id="PS51383"/>
    </source>
</evidence>
<evidence type="ECO:0000256" key="19">
    <source>
        <dbReference type="PIRNR" id="PIRNR017184"/>
    </source>
</evidence>
<evidence type="ECO:0000256" key="14">
    <source>
        <dbReference type="ARBA" id="ARBA00025153"/>
    </source>
</evidence>
<feature type="domain" description="YjeF C-terminal" evidence="20">
    <location>
        <begin position="234"/>
        <end position="495"/>
    </location>
</feature>
<keyword evidence="9 18" id="KW-0630">Potassium</keyword>
<dbReference type="PROSITE" id="PS51383">
    <property type="entry name" value="YJEF_C_3"/>
    <property type="match status" value="1"/>
</dbReference>
<evidence type="ECO:0000256" key="16">
    <source>
        <dbReference type="ARBA" id="ARBA00049209"/>
    </source>
</evidence>
<feature type="binding site" evidence="18">
    <location>
        <position position="166"/>
    </location>
    <ligand>
        <name>K(+)</name>
        <dbReference type="ChEBI" id="CHEBI:29103"/>
    </ligand>
</feature>
<dbReference type="GO" id="GO:0016301">
    <property type="term" value="F:kinase activity"/>
    <property type="evidence" value="ECO:0007669"/>
    <property type="project" value="UniProtKB-KW"/>
</dbReference>
<evidence type="ECO:0000256" key="1">
    <source>
        <dbReference type="ARBA" id="ARBA00000013"/>
    </source>
</evidence>
<evidence type="ECO:0000256" key="5">
    <source>
        <dbReference type="ARBA" id="ARBA00022723"/>
    </source>
</evidence>
<dbReference type="PIRSF" id="PIRSF017184">
    <property type="entry name" value="Nnr"/>
    <property type="match status" value="1"/>
</dbReference>
<dbReference type="GO" id="GO:0110051">
    <property type="term" value="P:metabolite repair"/>
    <property type="evidence" value="ECO:0007669"/>
    <property type="project" value="TreeGrafter"/>
</dbReference>
<dbReference type="HAMAP" id="MF_01965">
    <property type="entry name" value="NADHX_dehydratase"/>
    <property type="match status" value="1"/>
</dbReference>
<dbReference type="RefSeq" id="WP_246071422.1">
    <property type="nucleotide sequence ID" value="NZ_CP040709.1"/>
</dbReference>
<dbReference type="Gene3D" id="3.40.1190.20">
    <property type="match status" value="1"/>
</dbReference>
<dbReference type="PROSITE" id="PS51385">
    <property type="entry name" value="YJEF_N"/>
    <property type="match status" value="1"/>
</dbReference>
<evidence type="ECO:0000256" key="7">
    <source>
        <dbReference type="ARBA" id="ARBA00022840"/>
    </source>
</evidence>
<evidence type="ECO:0000256" key="4">
    <source>
        <dbReference type="ARBA" id="ARBA00009524"/>
    </source>
</evidence>
<dbReference type="Gene3D" id="3.40.50.10260">
    <property type="entry name" value="YjeF N-terminal domain"/>
    <property type="match status" value="1"/>
</dbReference>
<name>A0A840S5I5_9BURK</name>
<dbReference type="InterPro" id="IPR004443">
    <property type="entry name" value="YjeF_N_dom"/>
</dbReference>
<dbReference type="GO" id="GO:0046872">
    <property type="term" value="F:metal ion binding"/>
    <property type="evidence" value="ECO:0007669"/>
    <property type="project" value="UniProtKB-UniRule"/>
</dbReference>
<keyword evidence="12 17" id="KW-0456">Lyase</keyword>
<dbReference type="PANTHER" id="PTHR12592:SF0">
    <property type="entry name" value="ATP-DEPENDENT (S)-NAD(P)H-HYDRATE DEHYDRATASE"/>
    <property type="match status" value="1"/>
</dbReference>
<comment type="function">
    <text evidence="17">Catalyzes the dehydration of the S-form of NAD(P)HX at the expense of ADP, which is converted to AMP. Together with NAD(P)HX epimerase, which catalyzes the epimerization of the S- and R-forms, the enzyme allows the repair of both epimers of NAD(P)HX, a damaged form of NAD(P)H that is a result of enzymatic or heat-dependent hydration.</text>
</comment>
<evidence type="ECO:0000256" key="8">
    <source>
        <dbReference type="ARBA" id="ARBA00022857"/>
    </source>
</evidence>
<dbReference type="SUPFAM" id="SSF53613">
    <property type="entry name" value="Ribokinase-like"/>
    <property type="match status" value="1"/>
</dbReference>
<evidence type="ECO:0000256" key="18">
    <source>
        <dbReference type="HAMAP-Rule" id="MF_01966"/>
    </source>
</evidence>
<accession>A0A840S5I5</accession>
<comment type="similarity">
    <text evidence="18">Belongs to the NnrE/AIBP family.</text>
</comment>
<comment type="similarity">
    <text evidence="3 19">In the N-terminal section; belongs to the NnrE/AIBP family.</text>
</comment>
<keyword evidence="22" id="KW-0418">Kinase</keyword>
<evidence type="ECO:0000313" key="22">
    <source>
        <dbReference type="EMBL" id="MBB5203749.1"/>
    </source>
</evidence>
<comment type="caution">
    <text evidence="22">The sequence shown here is derived from an EMBL/GenBank/DDBJ whole genome shotgun (WGS) entry which is preliminary data.</text>
</comment>
<dbReference type="GO" id="GO:0052855">
    <property type="term" value="F:ADP-dependent NAD(P)H-hydrate dehydratase activity"/>
    <property type="evidence" value="ECO:0007669"/>
    <property type="project" value="UniProtKB-UniRule"/>
</dbReference>
<feature type="binding site" evidence="18">
    <location>
        <position position="163"/>
    </location>
    <ligand>
        <name>(6S)-NADPHX</name>
        <dbReference type="ChEBI" id="CHEBI:64076"/>
    </ligand>
</feature>
<comment type="catalytic activity">
    <reaction evidence="16 17 19">
        <text>(6S)-NADPHX + ADP = AMP + phosphate + NADPH + H(+)</text>
        <dbReference type="Rhea" id="RHEA:32235"/>
        <dbReference type="ChEBI" id="CHEBI:15378"/>
        <dbReference type="ChEBI" id="CHEBI:43474"/>
        <dbReference type="ChEBI" id="CHEBI:57783"/>
        <dbReference type="ChEBI" id="CHEBI:64076"/>
        <dbReference type="ChEBI" id="CHEBI:456215"/>
        <dbReference type="ChEBI" id="CHEBI:456216"/>
        <dbReference type="EC" id="4.2.1.136"/>
    </reaction>
</comment>
<evidence type="ECO:0000256" key="17">
    <source>
        <dbReference type="HAMAP-Rule" id="MF_01965"/>
    </source>
</evidence>
<dbReference type="CDD" id="cd01171">
    <property type="entry name" value="YXKO-related"/>
    <property type="match status" value="1"/>
</dbReference>
<keyword evidence="22" id="KW-0808">Transferase</keyword>
<keyword evidence="6 17" id="KW-0547">Nucleotide-binding</keyword>
<comment type="function">
    <text evidence="14 19">Bifunctional enzyme that catalyzes the epimerization of the S- and R-forms of NAD(P)HX and the dehydration of the S-form of NAD(P)HX at the expense of ADP, which is converted to AMP. This allows the repair of both epimers of NAD(P)HX, a damaged form of NAD(P)H that is a result of enzymatic or heat-dependent hydration.</text>
</comment>
<dbReference type="EMBL" id="JACHHO010000001">
    <property type="protein sequence ID" value="MBB5203749.1"/>
    <property type="molecule type" value="Genomic_DNA"/>
</dbReference>
<feature type="binding site" evidence="18">
    <location>
        <position position="130"/>
    </location>
    <ligand>
        <name>K(+)</name>
        <dbReference type="ChEBI" id="CHEBI:29103"/>
    </ligand>
</feature>
<evidence type="ECO:0000256" key="15">
    <source>
        <dbReference type="ARBA" id="ARBA00048238"/>
    </source>
</evidence>
<evidence type="ECO:0000256" key="11">
    <source>
        <dbReference type="ARBA" id="ARBA00023235"/>
    </source>
</evidence>
<feature type="binding site" evidence="17">
    <location>
        <position position="435"/>
    </location>
    <ligand>
        <name>AMP</name>
        <dbReference type="ChEBI" id="CHEBI:456215"/>
    </ligand>
</feature>
<feature type="binding site" evidence="17">
    <location>
        <begin position="406"/>
        <end position="410"/>
    </location>
    <ligand>
        <name>AMP</name>
        <dbReference type="ChEBI" id="CHEBI:456215"/>
    </ligand>
</feature>
<dbReference type="InterPro" id="IPR000631">
    <property type="entry name" value="CARKD"/>
</dbReference>
<keyword evidence="7 17" id="KW-0067">ATP-binding</keyword>
<protein>
    <recommendedName>
        <fullName evidence="19">Bifunctional NAD(P)H-hydrate repair enzyme</fullName>
    </recommendedName>
    <alternativeName>
        <fullName evidence="19">Nicotinamide nucleotide repair protein</fullName>
    </alternativeName>
    <domain>
        <recommendedName>
            <fullName evidence="19">ADP-dependent (S)-NAD(P)H-hydrate dehydratase</fullName>
            <ecNumber evidence="19">4.2.1.136</ecNumber>
        </recommendedName>
        <alternativeName>
            <fullName evidence="19">ADP-dependent NAD(P)HX dehydratase</fullName>
        </alternativeName>
    </domain>
    <domain>
        <recommendedName>
            <fullName evidence="19">NAD(P)H-hydrate epimerase</fullName>
            <ecNumber evidence="19">5.1.99.6</ecNumber>
        </recommendedName>
    </domain>
</protein>
<dbReference type="InterPro" id="IPR030677">
    <property type="entry name" value="Nnr"/>
</dbReference>
<dbReference type="InterPro" id="IPR036652">
    <property type="entry name" value="YjeF_N_dom_sf"/>
</dbReference>
<comment type="catalytic activity">
    <reaction evidence="1 18 19">
        <text>(6R)-NADHX = (6S)-NADHX</text>
        <dbReference type="Rhea" id="RHEA:32215"/>
        <dbReference type="ChEBI" id="CHEBI:64074"/>
        <dbReference type="ChEBI" id="CHEBI:64075"/>
        <dbReference type="EC" id="5.1.99.6"/>
    </reaction>
</comment>
<dbReference type="Pfam" id="PF03853">
    <property type="entry name" value="YjeF_N"/>
    <property type="match status" value="1"/>
</dbReference>
<feature type="binding site" evidence="17">
    <location>
        <position position="436"/>
    </location>
    <ligand>
        <name>(6S)-NADPHX</name>
        <dbReference type="ChEBI" id="CHEBI:64076"/>
    </ligand>
</feature>
<comment type="similarity">
    <text evidence="4 19">In the C-terminal section; belongs to the NnrD/CARKD family.</text>
</comment>
<evidence type="ECO:0000256" key="6">
    <source>
        <dbReference type="ARBA" id="ARBA00022741"/>
    </source>
</evidence>
<proteinExistence type="inferred from homology"/>
<keyword evidence="10 17" id="KW-0520">NAD</keyword>
<dbReference type="Pfam" id="PF01256">
    <property type="entry name" value="Carb_kinase"/>
    <property type="match status" value="1"/>
</dbReference>
<feature type="binding site" evidence="18">
    <location>
        <begin position="68"/>
        <end position="72"/>
    </location>
    <ligand>
        <name>(6S)-NADPHX</name>
        <dbReference type="ChEBI" id="CHEBI:64076"/>
    </ligand>
</feature>
<evidence type="ECO:0000256" key="13">
    <source>
        <dbReference type="ARBA" id="ARBA00023268"/>
    </source>
</evidence>
<dbReference type="NCBIfam" id="TIGR00196">
    <property type="entry name" value="yjeF_cterm"/>
    <property type="match status" value="1"/>
</dbReference>
<evidence type="ECO:0000256" key="12">
    <source>
        <dbReference type="ARBA" id="ARBA00023239"/>
    </source>
</evidence>
<comment type="caution">
    <text evidence="18">Lacks conserved residue(s) required for the propagation of feature annotation.</text>
</comment>
<dbReference type="HAMAP" id="MF_01966">
    <property type="entry name" value="NADHX_epimerase"/>
    <property type="match status" value="1"/>
</dbReference>
<organism evidence="22 23">
    <name type="scientific">Inhella inkyongensis</name>
    <dbReference type="NCBI Taxonomy" id="392593"/>
    <lineage>
        <taxon>Bacteria</taxon>
        <taxon>Pseudomonadati</taxon>
        <taxon>Pseudomonadota</taxon>
        <taxon>Betaproteobacteria</taxon>
        <taxon>Burkholderiales</taxon>
        <taxon>Sphaerotilaceae</taxon>
        <taxon>Inhella</taxon>
    </lineage>
</organism>
<feature type="binding site" evidence="18">
    <location>
        <begin position="134"/>
        <end position="140"/>
    </location>
    <ligand>
        <name>(6S)-NADPHX</name>
        <dbReference type="ChEBI" id="CHEBI:64076"/>
    </ligand>
</feature>
<keyword evidence="5 18" id="KW-0479">Metal-binding</keyword>
<dbReference type="Proteomes" id="UP000554837">
    <property type="component" value="Unassembled WGS sequence"/>
</dbReference>
<evidence type="ECO:0000256" key="10">
    <source>
        <dbReference type="ARBA" id="ARBA00023027"/>
    </source>
</evidence>
<dbReference type="InterPro" id="IPR029056">
    <property type="entry name" value="Ribokinase-like"/>
</dbReference>
<comment type="cofactor">
    <cofactor evidence="17">
        <name>Mg(2+)</name>
        <dbReference type="ChEBI" id="CHEBI:18420"/>
    </cofactor>
</comment>
<feature type="domain" description="YjeF N-terminal" evidence="21">
    <location>
        <begin position="16"/>
        <end position="219"/>
    </location>
</feature>
<dbReference type="PANTHER" id="PTHR12592">
    <property type="entry name" value="ATP-DEPENDENT (S)-NAD(P)H-HYDRATE DEHYDRATASE FAMILY MEMBER"/>
    <property type="match status" value="1"/>
</dbReference>
<dbReference type="EC" id="4.2.1.136" evidence="19"/>
<feature type="binding site" evidence="17">
    <location>
        <position position="267"/>
    </location>
    <ligand>
        <name>(6S)-NADPHX</name>
        <dbReference type="ChEBI" id="CHEBI:64076"/>
    </ligand>
</feature>
<dbReference type="SUPFAM" id="SSF64153">
    <property type="entry name" value="YjeF N-terminal domain-like"/>
    <property type="match status" value="1"/>
</dbReference>
<dbReference type="GO" id="GO:0052856">
    <property type="term" value="F:NAD(P)HX epimerase activity"/>
    <property type="evidence" value="ECO:0007669"/>
    <property type="project" value="UniProtKB-UniRule"/>
</dbReference>
<reference evidence="22 23" key="1">
    <citation type="submission" date="2020-08" db="EMBL/GenBank/DDBJ databases">
        <title>Genomic Encyclopedia of Type Strains, Phase IV (KMG-IV): sequencing the most valuable type-strain genomes for metagenomic binning, comparative biology and taxonomic classification.</title>
        <authorList>
            <person name="Goeker M."/>
        </authorList>
    </citation>
    <scope>NUCLEOTIDE SEQUENCE [LARGE SCALE GENOMIC DNA]</scope>
    <source>
        <strain evidence="22 23">DSM 23958</strain>
    </source>
</reference>
<evidence type="ECO:0000259" key="21">
    <source>
        <dbReference type="PROSITE" id="PS51385"/>
    </source>
</evidence>
<comment type="similarity">
    <text evidence="17">Belongs to the NnrD/CARKD family.</text>
</comment>
<comment type="cofactor">
    <cofactor evidence="18 19">
        <name>K(+)</name>
        <dbReference type="ChEBI" id="CHEBI:29103"/>
    </cofactor>
    <text evidence="18 19">Binds 1 potassium ion per subunit.</text>
</comment>
<dbReference type="AlphaFoldDB" id="A0A840S5I5"/>
<dbReference type="NCBIfam" id="TIGR00197">
    <property type="entry name" value="yjeF_nterm"/>
    <property type="match status" value="1"/>
</dbReference>
<evidence type="ECO:0000313" key="23">
    <source>
        <dbReference type="Proteomes" id="UP000554837"/>
    </source>
</evidence>
<comment type="catalytic activity">
    <reaction evidence="15 17 19">
        <text>(6S)-NADHX + ADP = AMP + phosphate + NADH + H(+)</text>
        <dbReference type="Rhea" id="RHEA:32223"/>
        <dbReference type="ChEBI" id="CHEBI:15378"/>
        <dbReference type="ChEBI" id="CHEBI:43474"/>
        <dbReference type="ChEBI" id="CHEBI:57945"/>
        <dbReference type="ChEBI" id="CHEBI:64074"/>
        <dbReference type="ChEBI" id="CHEBI:456215"/>
        <dbReference type="ChEBI" id="CHEBI:456216"/>
        <dbReference type="EC" id="4.2.1.136"/>
    </reaction>
</comment>